<dbReference type="SUPFAM" id="SSF81901">
    <property type="entry name" value="HCP-like"/>
    <property type="match status" value="1"/>
</dbReference>
<evidence type="ECO:0000313" key="4">
    <source>
        <dbReference type="EMBL" id="KAK1267842.1"/>
    </source>
</evidence>
<keyword evidence="2" id="KW-0677">Repeat</keyword>
<name>A0AAV9AUV8_ACOGR</name>
<reference evidence="4" key="2">
    <citation type="submission" date="2023-06" db="EMBL/GenBank/DDBJ databases">
        <authorList>
            <person name="Ma L."/>
            <person name="Liu K.-W."/>
            <person name="Li Z."/>
            <person name="Hsiao Y.-Y."/>
            <person name="Qi Y."/>
            <person name="Fu T."/>
            <person name="Tang G."/>
            <person name="Zhang D."/>
            <person name="Sun W.-H."/>
            <person name="Liu D.-K."/>
            <person name="Li Y."/>
            <person name="Chen G.-Z."/>
            <person name="Liu X.-D."/>
            <person name="Liao X.-Y."/>
            <person name="Jiang Y.-T."/>
            <person name="Yu X."/>
            <person name="Hao Y."/>
            <person name="Huang J."/>
            <person name="Zhao X.-W."/>
            <person name="Ke S."/>
            <person name="Chen Y.-Y."/>
            <person name="Wu W.-L."/>
            <person name="Hsu J.-L."/>
            <person name="Lin Y.-F."/>
            <person name="Huang M.-D."/>
            <person name="Li C.-Y."/>
            <person name="Huang L."/>
            <person name="Wang Z.-W."/>
            <person name="Zhao X."/>
            <person name="Zhong W.-Y."/>
            <person name="Peng D.-H."/>
            <person name="Ahmad S."/>
            <person name="Lan S."/>
            <person name="Zhang J.-S."/>
            <person name="Tsai W.-C."/>
            <person name="Van De Peer Y."/>
            <person name="Liu Z.-J."/>
        </authorList>
    </citation>
    <scope>NUCLEOTIDE SEQUENCE</scope>
    <source>
        <strain evidence="4">SCP</strain>
        <tissue evidence="4">Leaves</tissue>
    </source>
</reference>
<feature type="repeat" description="PPR" evidence="3">
    <location>
        <begin position="332"/>
        <end position="366"/>
    </location>
</feature>
<evidence type="ECO:0000256" key="2">
    <source>
        <dbReference type="ARBA" id="ARBA00022737"/>
    </source>
</evidence>
<feature type="repeat" description="PPR" evidence="3">
    <location>
        <begin position="227"/>
        <end position="257"/>
    </location>
</feature>
<protein>
    <submittedName>
        <fullName evidence="4">Pentatricopeptide repeat-containing protein</fullName>
    </submittedName>
</protein>
<dbReference type="Gene3D" id="1.25.40.10">
    <property type="entry name" value="Tetratricopeptide repeat domain"/>
    <property type="match status" value="6"/>
</dbReference>
<dbReference type="NCBIfam" id="TIGR00756">
    <property type="entry name" value="PPR"/>
    <property type="match status" value="10"/>
</dbReference>
<dbReference type="Pfam" id="PF13041">
    <property type="entry name" value="PPR_2"/>
    <property type="match status" value="4"/>
</dbReference>
<dbReference type="InterPro" id="IPR011990">
    <property type="entry name" value="TPR-like_helical_dom_sf"/>
</dbReference>
<organism evidence="4 5">
    <name type="scientific">Acorus gramineus</name>
    <name type="common">Dwarf sweet flag</name>
    <dbReference type="NCBI Taxonomy" id="55184"/>
    <lineage>
        <taxon>Eukaryota</taxon>
        <taxon>Viridiplantae</taxon>
        <taxon>Streptophyta</taxon>
        <taxon>Embryophyta</taxon>
        <taxon>Tracheophyta</taxon>
        <taxon>Spermatophyta</taxon>
        <taxon>Magnoliopsida</taxon>
        <taxon>Liliopsida</taxon>
        <taxon>Acoraceae</taxon>
        <taxon>Acorus</taxon>
    </lineage>
</organism>
<feature type="repeat" description="PPR" evidence="3">
    <location>
        <begin position="752"/>
        <end position="786"/>
    </location>
</feature>
<dbReference type="Pfam" id="PF01535">
    <property type="entry name" value="PPR"/>
    <property type="match status" value="5"/>
</dbReference>
<evidence type="ECO:0000313" key="5">
    <source>
        <dbReference type="Proteomes" id="UP001179952"/>
    </source>
</evidence>
<dbReference type="GO" id="GO:0009507">
    <property type="term" value="C:chloroplast"/>
    <property type="evidence" value="ECO:0007669"/>
    <property type="project" value="TreeGrafter"/>
</dbReference>
<dbReference type="PANTHER" id="PTHR47936">
    <property type="entry name" value="PPR_LONG DOMAIN-CONTAINING PROTEIN"/>
    <property type="match status" value="1"/>
</dbReference>
<feature type="repeat" description="PPR" evidence="3">
    <location>
        <begin position="402"/>
        <end position="436"/>
    </location>
</feature>
<feature type="repeat" description="PPR" evidence="3">
    <location>
        <begin position="717"/>
        <end position="751"/>
    </location>
</feature>
<proteinExistence type="inferred from homology"/>
<feature type="repeat" description="PPR" evidence="3">
    <location>
        <begin position="821"/>
        <end position="855"/>
    </location>
</feature>
<keyword evidence="5" id="KW-1185">Reference proteome</keyword>
<dbReference type="PROSITE" id="PS51375">
    <property type="entry name" value="PPR"/>
    <property type="match status" value="11"/>
</dbReference>
<sequence>MALLKLSAYSEIHERKKGVAFGGLGRKFDRCFVFGCNPLCVAGSVELNLSSSFCLKEKSNRISFVESCNCVLNEGNENPFDRFREFRVYASIPKSASAEVRELGRVHDAKRLILKNPEADSVQVGNNSRKNDNRRRSGLWKQFHSAKKSGKNFPPLLRRNEPLIHEKRCSDSDPNINHEIESWLSSIGPESSVEQCNHLLMLLEKANNEKTLDFFDWMRNNGKLKENADAYNLVFRALGRKEDWKSAEELLREMTSNSECKINCQVFNTLIYWCYKRVLTQQGSKWFRMMLDDGIEPNIATFGMLMSLYQKGGNLEEAEFAFGRMRGCGICCVSAYSAMITICTRLGLYKKAEEVIKLMEEDDVIPNLENWLVRVNAYSQQGKLEEAELVLKSMEEVGIPPNIIAYNTLITGYGKMGDMESAQHLFRNLPSMGLEPDETTYRSMVEGFGRVNNYEETMQYYNELKLLGYSPISSNFYTVINLQARHNDDDGAVQTIRDMRNMGCQYSSILSSLLQSYERVVKVYKLPYILKSSFYQNVLLDQTSCSILVTAYVQHSLLDDALRLLKEKQWTDPVFEDNLYHLLICLCKEMDQSDNAVKIYLQMPKSEENPNLHITCSMIDIYSAMGQFCEAETLYLKLKGSGTTLDMVAYSIVVKMYIKAGSVKESCAVLEMMEKQKDIIPDVYLFRDMLRVYQQCGMLEKLAETYYRMLKIGIVWDEAMYNCLINCCGHALPVDEISRLFDEMLQCGFAANTITLNVLIDVYGKAGLFKRARRVLWIARKRGLADIISFNTIIARYGQMKDFNRMKSAVRQMQYAGFPVSLEAYNCMLDAYGKEDQLDEFQEVLEMMKQDRCSSDHYTYNIMINIYGKKGWIEEVADILAELKECGMEPDLYSYNTLIKAYGIAGMVEEAVNVVKEMREKGIVPDRITYSNLIVALQKNDNFLEAVKWSLWMKQMGLSSSQS</sequence>
<dbReference type="GO" id="GO:0010019">
    <property type="term" value="P:chloroplast-nucleus signaling pathway"/>
    <property type="evidence" value="ECO:0007669"/>
    <property type="project" value="TreeGrafter"/>
</dbReference>
<reference evidence="4" key="1">
    <citation type="journal article" date="2023" name="Nat. Commun.">
        <title>Diploid and tetraploid genomes of Acorus and the evolution of monocots.</title>
        <authorList>
            <person name="Ma L."/>
            <person name="Liu K.W."/>
            <person name="Li Z."/>
            <person name="Hsiao Y.Y."/>
            <person name="Qi Y."/>
            <person name="Fu T."/>
            <person name="Tang G.D."/>
            <person name="Zhang D."/>
            <person name="Sun W.H."/>
            <person name="Liu D.K."/>
            <person name="Li Y."/>
            <person name="Chen G.Z."/>
            <person name="Liu X.D."/>
            <person name="Liao X.Y."/>
            <person name="Jiang Y.T."/>
            <person name="Yu X."/>
            <person name="Hao Y."/>
            <person name="Huang J."/>
            <person name="Zhao X.W."/>
            <person name="Ke S."/>
            <person name="Chen Y.Y."/>
            <person name="Wu W.L."/>
            <person name="Hsu J.L."/>
            <person name="Lin Y.F."/>
            <person name="Huang M.D."/>
            <person name="Li C.Y."/>
            <person name="Huang L."/>
            <person name="Wang Z.W."/>
            <person name="Zhao X."/>
            <person name="Zhong W.Y."/>
            <person name="Peng D.H."/>
            <person name="Ahmad S."/>
            <person name="Lan S."/>
            <person name="Zhang J.S."/>
            <person name="Tsai W.C."/>
            <person name="Van de Peer Y."/>
            <person name="Liu Z.J."/>
        </authorList>
    </citation>
    <scope>NUCLEOTIDE SEQUENCE</scope>
    <source>
        <strain evidence="4">SCP</strain>
    </source>
</reference>
<evidence type="ECO:0000256" key="3">
    <source>
        <dbReference type="PROSITE-ProRule" id="PRU00708"/>
    </source>
</evidence>
<gene>
    <name evidence="4" type="ORF">QJS04_geneDACA013643</name>
</gene>
<dbReference type="Pfam" id="PF13812">
    <property type="entry name" value="PPR_3"/>
    <property type="match status" value="1"/>
</dbReference>
<comment type="similarity">
    <text evidence="1">Belongs to the PPR family. P subfamily.</text>
</comment>
<comment type="caution">
    <text evidence="4">The sequence shown here is derived from an EMBL/GenBank/DDBJ whole genome shotgun (WGS) entry which is preliminary data.</text>
</comment>
<feature type="repeat" description="PPR" evidence="3">
    <location>
        <begin position="646"/>
        <end position="676"/>
    </location>
</feature>
<dbReference type="InterPro" id="IPR002885">
    <property type="entry name" value="PPR_rpt"/>
</dbReference>
<feature type="repeat" description="PPR" evidence="3">
    <location>
        <begin position="856"/>
        <end position="890"/>
    </location>
</feature>
<feature type="repeat" description="PPR" evidence="3">
    <location>
        <begin position="437"/>
        <end position="471"/>
    </location>
</feature>
<dbReference type="FunFam" id="1.25.40.10:FF:003613">
    <property type="entry name" value="Pentatricopeptide repeat-containing protein At3g23020"/>
    <property type="match status" value="1"/>
</dbReference>
<dbReference type="Proteomes" id="UP001179952">
    <property type="component" value="Unassembled WGS sequence"/>
</dbReference>
<dbReference type="AlphaFoldDB" id="A0AAV9AUV8"/>
<dbReference type="EMBL" id="JAUJYN010000006">
    <property type="protein sequence ID" value="KAK1267842.1"/>
    <property type="molecule type" value="Genomic_DNA"/>
</dbReference>
<dbReference type="GO" id="GO:0031930">
    <property type="term" value="P:mitochondria-nucleus signaling pathway"/>
    <property type="evidence" value="ECO:0007669"/>
    <property type="project" value="TreeGrafter"/>
</dbReference>
<evidence type="ECO:0000256" key="1">
    <source>
        <dbReference type="ARBA" id="ARBA00007626"/>
    </source>
</evidence>
<feature type="repeat" description="PPR" evidence="3">
    <location>
        <begin position="891"/>
        <end position="925"/>
    </location>
</feature>
<feature type="repeat" description="PPR" evidence="3">
    <location>
        <begin position="367"/>
        <end position="401"/>
    </location>
</feature>
<accession>A0AAV9AUV8</accession>
<dbReference type="PANTHER" id="PTHR47936:SF1">
    <property type="entry name" value="PENTATRICOPEPTIDE REPEAT-CONTAINING PROTEIN GUN1, CHLOROPLASTIC"/>
    <property type="match status" value="1"/>
</dbReference>